<keyword evidence="4" id="KW-0732">Signal</keyword>
<evidence type="ECO:0000313" key="5">
    <source>
        <dbReference type="EMBL" id="JAS74585.1"/>
    </source>
</evidence>
<gene>
    <name evidence="5" type="ORF">g.59046</name>
</gene>
<comment type="similarity">
    <text evidence="2">Belongs to the PBP/GOBP family.</text>
</comment>
<evidence type="ECO:0000256" key="4">
    <source>
        <dbReference type="SAM" id="SignalP"/>
    </source>
</evidence>
<protein>
    <submittedName>
        <fullName evidence="5">Uncharacterized protein</fullName>
    </submittedName>
</protein>
<dbReference type="InterPro" id="IPR036728">
    <property type="entry name" value="PBP_GOBP_sf"/>
</dbReference>
<dbReference type="SUPFAM" id="SSF47565">
    <property type="entry name" value="Insect pheromone/odorant-binding proteins"/>
    <property type="match status" value="1"/>
</dbReference>
<reference evidence="5" key="1">
    <citation type="submission" date="2015-11" db="EMBL/GenBank/DDBJ databases">
        <title>De novo transcriptome assembly of four potential Pierce s Disease insect vectors from Arizona vineyards.</title>
        <authorList>
            <person name="Tassone E.E."/>
        </authorList>
    </citation>
    <scope>NUCLEOTIDE SEQUENCE</scope>
</reference>
<evidence type="ECO:0000256" key="1">
    <source>
        <dbReference type="ARBA" id="ARBA00004613"/>
    </source>
</evidence>
<proteinExistence type="inferred from homology"/>
<name>A0A1B6HJ27_9HEMI</name>
<comment type="subcellular location">
    <subcellularLocation>
        <location evidence="1">Secreted</location>
    </subcellularLocation>
</comment>
<evidence type="ECO:0000256" key="3">
    <source>
        <dbReference type="ARBA" id="ARBA00022525"/>
    </source>
</evidence>
<dbReference type="PANTHER" id="PTHR21066">
    <property type="entry name" value="ODORANT-BINDING PROTEIN 59A-RELATED"/>
    <property type="match status" value="1"/>
</dbReference>
<dbReference type="AlphaFoldDB" id="A0A1B6HJ27"/>
<dbReference type="GO" id="GO:0005549">
    <property type="term" value="F:odorant binding"/>
    <property type="evidence" value="ECO:0007669"/>
    <property type="project" value="InterPro"/>
</dbReference>
<accession>A0A1B6HJ27</accession>
<dbReference type="EMBL" id="GECU01033121">
    <property type="protein sequence ID" value="JAS74585.1"/>
    <property type="molecule type" value="Transcribed_RNA"/>
</dbReference>
<dbReference type="PANTHER" id="PTHR21066:SF3">
    <property type="entry name" value="IP02236P"/>
    <property type="match status" value="1"/>
</dbReference>
<dbReference type="InterPro" id="IPR052295">
    <property type="entry name" value="Odorant-binding_protein"/>
</dbReference>
<dbReference type="GO" id="GO:0005576">
    <property type="term" value="C:extracellular region"/>
    <property type="evidence" value="ECO:0007669"/>
    <property type="project" value="UniProtKB-SubCell"/>
</dbReference>
<sequence length="191" mass="21074">QFSLTLRSMYRCDILSVAALTVVSVVLAADKECTLTPDEAPWDCCQLSEEYINNMENGTRKCLDKLPDPPMVSGDSTQTTELNNYQACLQECIYTESGLFTGDKTLNKTAILKVFSTTDKEVNSVGTAAVNKCITSYLKDVDKSLDCKSGALEFEMCTSREVFLNCPTSLWKSSKECADIKAKIQKCPSLL</sequence>
<feature type="chain" id="PRO_5008584360" evidence="4">
    <location>
        <begin position="29"/>
        <end position="191"/>
    </location>
</feature>
<dbReference type="Gene3D" id="1.10.238.270">
    <property type="match status" value="1"/>
</dbReference>
<evidence type="ECO:0000256" key="2">
    <source>
        <dbReference type="ARBA" id="ARBA00008098"/>
    </source>
</evidence>
<keyword evidence="3" id="KW-0964">Secreted</keyword>
<feature type="non-terminal residue" evidence="5">
    <location>
        <position position="1"/>
    </location>
</feature>
<feature type="signal peptide" evidence="4">
    <location>
        <begin position="1"/>
        <end position="28"/>
    </location>
</feature>
<organism evidence="5">
    <name type="scientific">Homalodisca liturata</name>
    <dbReference type="NCBI Taxonomy" id="320908"/>
    <lineage>
        <taxon>Eukaryota</taxon>
        <taxon>Metazoa</taxon>
        <taxon>Ecdysozoa</taxon>
        <taxon>Arthropoda</taxon>
        <taxon>Hexapoda</taxon>
        <taxon>Insecta</taxon>
        <taxon>Pterygota</taxon>
        <taxon>Neoptera</taxon>
        <taxon>Paraneoptera</taxon>
        <taxon>Hemiptera</taxon>
        <taxon>Auchenorrhyncha</taxon>
        <taxon>Membracoidea</taxon>
        <taxon>Cicadellidae</taxon>
        <taxon>Cicadellinae</taxon>
        <taxon>Proconiini</taxon>
        <taxon>Homalodisca</taxon>
    </lineage>
</organism>